<dbReference type="PANTHER" id="PTHR12992:SF11">
    <property type="entry name" value="MITOCHONDRIAL COENZYME A DIPHOSPHATASE NUDT8"/>
    <property type="match status" value="1"/>
</dbReference>
<sequence>MTGHTDDESRFSPSRFFPMMAEKLETAPLAAQSEPQGDHVLNPDLADVPFSYRDAAVLIPVIAREPDVTVLLTVRTAHLSAHAGQIAFPGGKIDPSDGSPTAAAVRETEEEVGLDRAAIHPIGGLVPYLSRTGYRIFPIVARVDPDFALTLNPNEVEEAFEVPLAFLMSPENHRRGSRMFGGRSRAFYEIPFERHYIWGVTAGIIRGLYEQVCD</sequence>
<dbReference type="RefSeq" id="WP_090878585.1">
    <property type="nucleotide sequence ID" value="NZ_FMXQ01000008.1"/>
</dbReference>
<proteinExistence type="predicted"/>
<dbReference type="InterPro" id="IPR015797">
    <property type="entry name" value="NUDIX_hydrolase-like_dom_sf"/>
</dbReference>
<reference evidence="8 9" key="1">
    <citation type="submission" date="2016-10" db="EMBL/GenBank/DDBJ databases">
        <authorList>
            <person name="de Groot N.N."/>
        </authorList>
    </citation>
    <scope>NUCLEOTIDE SEQUENCE [LARGE SCALE GENOMIC DNA]</scope>
    <source>
        <strain evidence="8 9">ATCC 35022</strain>
    </source>
</reference>
<dbReference type="OrthoDB" id="9802805at2"/>
<evidence type="ECO:0000256" key="6">
    <source>
        <dbReference type="ARBA" id="ARBA00023211"/>
    </source>
</evidence>
<comment type="cofactor">
    <cofactor evidence="2">
        <name>Mg(2+)</name>
        <dbReference type="ChEBI" id="CHEBI:18420"/>
    </cofactor>
</comment>
<dbReference type="GO" id="GO:0010945">
    <property type="term" value="F:coenzyme A diphosphatase activity"/>
    <property type="evidence" value="ECO:0007669"/>
    <property type="project" value="InterPro"/>
</dbReference>
<dbReference type="PROSITE" id="PS51462">
    <property type="entry name" value="NUDIX"/>
    <property type="match status" value="1"/>
</dbReference>
<dbReference type="SUPFAM" id="SSF55811">
    <property type="entry name" value="Nudix"/>
    <property type="match status" value="1"/>
</dbReference>
<dbReference type="InterPro" id="IPR045121">
    <property type="entry name" value="CoAse"/>
</dbReference>
<evidence type="ECO:0000256" key="3">
    <source>
        <dbReference type="ARBA" id="ARBA00022723"/>
    </source>
</evidence>
<name>A0A1G6DQZ5_9HYPH</name>
<dbReference type="EMBL" id="FMXQ01000008">
    <property type="protein sequence ID" value="SDB47541.1"/>
    <property type="molecule type" value="Genomic_DNA"/>
</dbReference>
<dbReference type="InterPro" id="IPR000086">
    <property type="entry name" value="NUDIX_hydrolase_dom"/>
</dbReference>
<keyword evidence="6" id="KW-0464">Manganese</keyword>
<keyword evidence="4" id="KW-0378">Hydrolase</keyword>
<dbReference type="Gene3D" id="3.90.79.10">
    <property type="entry name" value="Nucleoside Triphosphate Pyrophosphohydrolase"/>
    <property type="match status" value="1"/>
</dbReference>
<evidence type="ECO:0000256" key="4">
    <source>
        <dbReference type="ARBA" id="ARBA00022801"/>
    </source>
</evidence>
<dbReference type="GO" id="GO:0046872">
    <property type="term" value="F:metal ion binding"/>
    <property type="evidence" value="ECO:0007669"/>
    <property type="project" value="UniProtKB-KW"/>
</dbReference>
<dbReference type="AlphaFoldDB" id="A0A1G6DQZ5"/>
<evidence type="ECO:0000259" key="7">
    <source>
        <dbReference type="PROSITE" id="PS51462"/>
    </source>
</evidence>
<dbReference type="CDD" id="cd03426">
    <property type="entry name" value="NUDIX_CoAse_Nudt7"/>
    <property type="match status" value="1"/>
</dbReference>
<dbReference type="NCBIfam" id="NF007980">
    <property type="entry name" value="PRK10707.1"/>
    <property type="match status" value="1"/>
</dbReference>
<gene>
    <name evidence="8" type="ORF">SAMN02982931_03653</name>
</gene>
<dbReference type="PANTHER" id="PTHR12992">
    <property type="entry name" value="NUDIX HYDROLASE"/>
    <property type="match status" value="1"/>
</dbReference>
<dbReference type="Proteomes" id="UP000199071">
    <property type="component" value="Unassembled WGS sequence"/>
</dbReference>
<comment type="cofactor">
    <cofactor evidence="1">
        <name>Mn(2+)</name>
        <dbReference type="ChEBI" id="CHEBI:29035"/>
    </cofactor>
</comment>
<keyword evidence="5" id="KW-0460">Magnesium</keyword>
<evidence type="ECO:0000313" key="8">
    <source>
        <dbReference type="EMBL" id="SDB47541.1"/>
    </source>
</evidence>
<evidence type="ECO:0000256" key="1">
    <source>
        <dbReference type="ARBA" id="ARBA00001936"/>
    </source>
</evidence>
<keyword evidence="3" id="KW-0479">Metal-binding</keyword>
<evidence type="ECO:0000256" key="5">
    <source>
        <dbReference type="ARBA" id="ARBA00022842"/>
    </source>
</evidence>
<feature type="domain" description="Nudix hydrolase" evidence="7">
    <location>
        <begin position="52"/>
        <end position="184"/>
    </location>
</feature>
<organism evidence="8 9">
    <name type="scientific">Bauldia litoralis</name>
    <dbReference type="NCBI Taxonomy" id="665467"/>
    <lineage>
        <taxon>Bacteria</taxon>
        <taxon>Pseudomonadati</taxon>
        <taxon>Pseudomonadota</taxon>
        <taxon>Alphaproteobacteria</taxon>
        <taxon>Hyphomicrobiales</taxon>
        <taxon>Kaistiaceae</taxon>
        <taxon>Bauldia</taxon>
    </lineage>
</organism>
<dbReference type="Pfam" id="PF00293">
    <property type="entry name" value="NUDIX"/>
    <property type="match status" value="1"/>
</dbReference>
<evidence type="ECO:0000313" key="9">
    <source>
        <dbReference type="Proteomes" id="UP000199071"/>
    </source>
</evidence>
<keyword evidence="9" id="KW-1185">Reference proteome</keyword>
<evidence type="ECO:0000256" key="2">
    <source>
        <dbReference type="ARBA" id="ARBA00001946"/>
    </source>
</evidence>
<protein>
    <submittedName>
        <fullName evidence="8">8-oxo-dGTP pyrophosphatase MutT, NUDIX family</fullName>
    </submittedName>
</protein>
<dbReference type="STRING" id="665467.SAMN02982931_03653"/>
<accession>A0A1G6DQZ5</accession>